<dbReference type="RefSeq" id="XP_019860298.1">
    <property type="nucleotide sequence ID" value="XM_020004739.1"/>
</dbReference>
<dbReference type="GeneID" id="109588593"/>
<keyword evidence="3" id="KW-1185">Reference proteome</keyword>
<dbReference type="AlphaFoldDB" id="A0AAN0JTS4"/>
<accession>A0AAN0JTS4</accession>
<protein>
    <recommendedName>
        <fullName evidence="1">Death domain-containing protein</fullName>
    </recommendedName>
</protein>
<dbReference type="Pfam" id="PF00531">
    <property type="entry name" value="Death"/>
    <property type="match status" value="1"/>
</dbReference>
<dbReference type="Gene3D" id="1.10.533.10">
    <property type="entry name" value="Death Domain, Fas"/>
    <property type="match status" value="1"/>
</dbReference>
<dbReference type="KEGG" id="aqu:109588593"/>
<dbReference type="Proteomes" id="UP000007879">
    <property type="component" value="Unassembled WGS sequence"/>
</dbReference>
<dbReference type="InterPro" id="IPR011029">
    <property type="entry name" value="DEATH-like_dom_sf"/>
</dbReference>
<sequence length="130" mass="14361">MASPGPADNTNELQITDLAEVLQLLRRHGFSGDRYHNLGLYLGLSVNTISVIEADHRGAGRCLSDCLTKWLEKADNVQKKSGPTIYSLVSALRELGEHAVAEGIDMESEFCSDLVLTNNCLYLLNEQLQR</sequence>
<evidence type="ECO:0000313" key="2">
    <source>
        <dbReference type="EnsemblMetazoa" id="XP_019860298.1"/>
    </source>
</evidence>
<reference evidence="2" key="2">
    <citation type="submission" date="2024-06" db="UniProtKB">
        <authorList>
            <consortium name="EnsemblMetazoa"/>
        </authorList>
    </citation>
    <scope>IDENTIFICATION</scope>
</reference>
<dbReference type="GO" id="GO:0007165">
    <property type="term" value="P:signal transduction"/>
    <property type="evidence" value="ECO:0007669"/>
    <property type="project" value="InterPro"/>
</dbReference>
<organism evidence="2 3">
    <name type="scientific">Amphimedon queenslandica</name>
    <name type="common">Sponge</name>
    <dbReference type="NCBI Taxonomy" id="400682"/>
    <lineage>
        <taxon>Eukaryota</taxon>
        <taxon>Metazoa</taxon>
        <taxon>Porifera</taxon>
        <taxon>Demospongiae</taxon>
        <taxon>Heteroscleromorpha</taxon>
        <taxon>Haplosclerida</taxon>
        <taxon>Niphatidae</taxon>
        <taxon>Amphimedon</taxon>
    </lineage>
</organism>
<dbReference type="EnsemblMetazoa" id="XM_020004739.1">
    <property type="protein sequence ID" value="XP_019860298.1"/>
    <property type="gene ID" value="LOC109588593"/>
</dbReference>
<feature type="domain" description="Death" evidence="1">
    <location>
        <begin position="31"/>
        <end position="104"/>
    </location>
</feature>
<name>A0AAN0JTS4_AMPQE</name>
<evidence type="ECO:0000313" key="3">
    <source>
        <dbReference type="Proteomes" id="UP000007879"/>
    </source>
</evidence>
<proteinExistence type="predicted"/>
<evidence type="ECO:0000259" key="1">
    <source>
        <dbReference type="Pfam" id="PF00531"/>
    </source>
</evidence>
<dbReference type="InterPro" id="IPR000488">
    <property type="entry name" value="Death_dom"/>
</dbReference>
<dbReference type="SUPFAM" id="SSF47986">
    <property type="entry name" value="DEATH domain"/>
    <property type="match status" value="1"/>
</dbReference>
<reference evidence="3" key="1">
    <citation type="journal article" date="2010" name="Nature">
        <title>The Amphimedon queenslandica genome and the evolution of animal complexity.</title>
        <authorList>
            <person name="Srivastava M."/>
            <person name="Simakov O."/>
            <person name="Chapman J."/>
            <person name="Fahey B."/>
            <person name="Gauthier M.E."/>
            <person name="Mitros T."/>
            <person name="Richards G.S."/>
            <person name="Conaco C."/>
            <person name="Dacre M."/>
            <person name="Hellsten U."/>
            <person name="Larroux C."/>
            <person name="Putnam N.H."/>
            <person name="Stanke M."/>
            <person name="Adamska M."/>
            <person name="Darling A."/>
            <person name="Degnan S.M."/>
            <person name="Oakley T.H."/>
            <person name="Plachetzki D.C."/>
            <person name="Zhai Y."/>
            <person name="Adamski M."/>
            <person name="Calcino A."/>
            <person name="Cummins S.F."/>
            <person name="Goodstein D.M."/>
            <person name="Harris C."/>
            <person name="Jackson D.J."/>
            <person name="Leys S.P."/>
            <person name="Shu S."/>
            <person name="Woodcroft B.J."/>
            <person name="Vervoort M."/>
            <person name="Kosik K.S."/>
            <person name="Manning G."/>
            <person name="Degnan B.M."/>
            <person name="Rokhsar D.S."/>
        </authorList>
    </citation>
    <scope>NUCLEOTIDE SEQUENCE [LARGE SCALE GENOMIC DNA]</scope>
</reference>
<dbReference type="CDD" id="cd01670">
    <property type="entry name" value="Death"/>
    <property type="match status" value="1"/>
</dbReference>